<protein>
    <submittedName>
        <fullName evidence="5">ABC transporter</fullName>
    </submittedName>
</protein>
<evidence type="ECO:0000259" key="4">
    <source>
        <dbReference type="PROSITE" id="PS50893"/>
    </source>
</evidence>
<evidence type="ECO:0000313" key="6">
    <source>
        <dbReference type="Proteomes" id="UP001305815"/>
    </source>
</evidence>
<keyword evidence="2" id="KW-0547">Nucleotide-binding</keyword>
<evidence type="ECO:0000256" key="3">
    <source>
        <dbReference type="ARBA" id="ARBA00022840"/>
    </source>
</evidence>
<proteinExistence type="predicted"/>
<accession>A0ABN6YY26</accession>
<evidence type="ECO:0000256" key="2">
    <source>
        <dbReference type="ARBA" id="ARBA00022741"/>
    </source>
</evidence>
<sequence length="283" mass="31712">MLKLENVTKHYDRFTLNCSLHVEPGCITGLVGQNGAGKSTTFKAVLGLIRPDGGKITIMGKDAASLTMKDRQKIGVVLSNSGISGYLTVKDTAAMLSGFYPDFDKGKFLESCRKCRLPEKKKIKEFSTGMKAKLKLLIALSHSTDLLLLDEPTAGLDVVARDELLDMLREYMEEDENRSILISSHISTDLEGICDDLYMISDGKIIFHEDTDILLSRYAVLKVDHKEFAQMDKQYILRVKKENFGYSALTDQKQFYAENYPKAVIENSGIDDVIMMMIQGEEL</sequence>
<dbReference type="PANTHER" id="PTHR42939">
    <property type="entry name" value="ABC TRANSPORTER ATP-BINDING PROTEIN ALBC-RELATED"/>
    <property type="match status" value="1"/>
</dbReference>
<dbReference type="SUPFAM" id="SSF52540">
    <property type="entry name" value="P-loop containing nucleoside triphosphate hydrolases"/>
    <property type="match status" value="1"/>
</dbReference>
<evidence type="ECO:0000313" key="5">
    <source>
        <dbReference type="EMBL" id="BDZ78292.1"/>
    </source>
</evidence>
<dbReference type="Gene3D" id="3.40.50.300">
    <property type="entry name" value="P-loop containing nucleotide triphosphate hydrolases"/>
    <property type="match status" value="1"/>
</dbReference>
<dbReference type="InterPro" id="IPR003593">
    <property type="entry name" value="AAA+_ATPase"/>
</dbReference>
<reference evidence="6" key="1">
    <citation type="journal article" date="2023" name="Int. J. Syst. Evol. Microbiol.">
        <title>Claveliimonas bilis gen. nov., sp. nov., deoxycholic acid-producing bacteria isolated from human faeces, and reclassification of Sellimonas monacensis Zenner et al. 2021 as Claveliimonas monacensis comb. nov.</title>
        <authorList>
            <person name="Hisatomi A."/>
            <person name="Kastawa N.W.E.P.G."/>
            <person name="Song I."/>
            <person name="Ohkuma M."/>
            <person name="Fukiya S."/>
            <person name="Sakamoto M."/>
        </authorList>
    </citation>
    <scope>NUCLEOTIDE SEQUENCE [LARGE SCALE GENOMIC DNA]</scope>
    <source>
        <strain evidence="6">12BBH14</strain>
    </source>
</reference>
<evidence type="ECO:0000256" key="1">
    <source>
        <dbReference type="ARBA" id="ARBA00022448"/>
    </source>
</evidence>
<organism evidence="5 6">
    <name type="scientific">Claveliimonas bilis</name>
    <dbReference type="NCBI Taxonomy" id="3028070"/>
    <lineage>
        <taxon>Bacteria</taxon>
        <taxon>Bacillati</taxon>
        <taxon>Bacillota</taxon>
        <taxon>Clostridia</taxon>
        <taxon>Lachnospirales</taxon>
        <taxon>Lachnospiraceae</taxon>
        <taxon>Claveliimonas</taxon>
    </lineage>
</organism>
<dbReference type="EMBL" id="AP027742">
    <property type="protein sequence ID" value="BDZ78292.1"/>
    <property type="molecule type" value="Genomic_DNA"/>
</dbReference>
<keyword evidence="3" id="KW-0067">ATP-binding</keyword>
<dbReference type="RefSeq" id="WP_316265337.1">
    <property type="nucleotide sequence ID" value="NZ_AP027742.1"/>
</dbReference>
<feature type="domain" description="ABC transporter" evidence="4">
    <location>
        <begin position="2"/>
        <end position="227"/>
    </location>
</feature>
<dbReference type="PROSITE" id="PS50893">
    <property type="entry name" value="ABC_TRANSPORTER_2"/>
    <property type="match status" value="1"/>
</dbReference>
<dbReference type="Pfam" id="PF00005">
    <property type="entry name" value="ABC_tran"/>
    <property type="match status" value="1"/>
</dbReference>
<dbReference type="SMART" id="SM00382">
    <property type="entry name" value="AAA"/>
    <property type="match status" value="1"/>
</dbReference>
<dbReference type="InterPro" id="IPR003439">
    <property type="entry name" value="ABC_transporter-like_ATP-bd"/>
</dbReference>
<keyword evidence="1" id="KW-0813">Transport</keyword>
<keyword evidence="6" id="KW-1185">Reference proteome</keyword>
<gene>
    <name evidence="5" type="ORF">Lac1_24750</name>
</gene>
<dbReference type="Proteomes" id="UP001305815">
    <property type="component" value="Chromosome"/>
</dbReference>
<dbReference type="CDD" id="cd03230">
    <property type="entry name" value="ABC_DR_subfamily_A"/>
    <property type="match status" value="1"/>
</dbReference>
<dbReference type="InterPro" id="IPR027417">
    <property type="entry name" value="P-loop_NTPase"/>
</dbReference>
<name>A0ABN6YY26_9FIRM</name>
<dbReference type="InterPro" id="IPR051782">
    <property type="entry name" value="ABC_Transporter_VariousFunc"/>
</dbReference>
<dbReference type="PANTHER" id="PTHR42939:SF3">
    <property type="entry name" value="ABC TRANSPORTER ATP-BINDING COMPONENT"/>
    <property type="match status" value="1"/>
</dbReference>